<dbReference type="NCBIfam" id="NF003915">
    <property type="entry name" value="PRK05441.1"/>
    <property type="match status" value="1"/>
</dbReference>
<comment type="similarity">
    <text evidence="3">Belongs to the GCKR-like family. MurNAc-6-P etherase subfamily.</text>
</comment>
<dbReference type="GO" id="GO:0097367">
    <property type="term" value="F:carbohydrate derivative binding"/>
    <property type="evidence" value="ECO:0007669"/>
    <property type="project" value="InterPro"/>
</dbReference>
<dbReference type="Pfam" id="PF22645">
    <property type="entry name" value="GKRP_SIS_N"/>
    <property type="match status" value="1"/>
</dbReference>
<comment type="subunit">
    <text evidence="3">Homodimer.</text>
</comment>
<gene>
    <name evidence="3" type="primary">murQ</name>
    <name evidence="5" type="ORF">Daura_30910</name>
</gene>
<dbReference type="PROSITE" id="PS51464">
    <property type="entry name" value="SIS"/>
    <property type="match status" value="1"/>
</dbReference>
<reference evidence="5" key="1">
    <citation type="submission" date="2021-04" db="EMBL/GenBank/DDBJ databases">
        <title>Dactylosporangium aurantiacum NRRL B-8018 full assembly.</title>
        <authorList>
            <person name="Hartkoorn R.C."/>
            <person name="Beaudoing E."/>
            <person name="Hot D."/>
        </authorList>
    </citation>
    <scope>NUCLEOTIDE SEQUENCE</scope>
    <source>
        <strain evidence="5">NRRL B-8018</strain>
    </source>
</reference>
<dbReference type="InterPro" id="IPR005488">
    <property type="entry name" value="Etherase_MurQ"/>
</dbReference>
<sequence>MSTVVRVGSPTEAANPATTDIDLLDTLGILRRINAEDAKVPAAVEAALPELARAVDLAVDRLRAGGRVHYAGAGSSGRFGVLDAAEVPPTYGFPTGRFVAHLAGGAVAMTDAVEEVEDDVTTGRVDLADVTGADLVVGLTASGRTPYVAGAFTAARLAGAATVLVTANPAAALAVHSDVCVCLDTGPEVVTGSTRMKAGTAQKVVLHTFSTAVMIRLGRTYSNLMVDVVATNAKLRGRVLNTLAQATGAADGHCRAALTAADGDLKVALTALLAGVDTATARAALTTADGVVRHALAHLTGP</sequence>
<dbReference type="SUPFAM" id="SSF53697">
    <property type="entry name" value="SIS domain"/>
    <property type="match status" value="1"/>
</dbReference>
<dbReference type="CDD" id="cd05007">
    <property type="entry name" value="SIS_Etherase"/>
    <property type="match status" value="1"/>
</dbReference>
<comment type="pathway">
    <text evidence="3">Amino-sugar metabolism; N-acetylmuramate degradation.</text>
</comment>
<dbReference type="InterPro" id="IPR040190">
    <property type="entry name" value="MURQ/GCKR"/>
</dbReference>
<protein>
    <recommendedName>
        <fullName evidence="3">N-acetylmuramic acid 6-phosphate etherase</fullName>
        <shortName evidence="3">MurNAc-6-P etherase</shortName>
        <ecNumber evidence="3">4.2.1.126</ecNumber>
    </recommendedName>
    <alternativeName>
        <fullName evidence="3">N-acetylmuramic acid 6-phosphate hydrolase</fullName>
    </alternativeName>
    <alternativeName>
        <fullName evidence="3">N-acetylmuramic acid 6-phosphate lyase</fullName>
    </alternativeName>
</protein>
<dbReference type="GO" id="GO:0046348">
    <property type="term" value="P:amino sugar catabolic process"/>
    <property type="evidence" value="ECO:0007669"/>
    <property type="project" value="InterPro"/>
</dbReference>
<dbReference type="GO" id="GO:0016803">
    <property type="term" value="F:ether hydrolase activity"/>
    <property type="evidence" value="ECO:0007669"/>
    <property type="project" value="TreeGrafter"/>
</dbReference>
<organism evidence="5 6">
    <name type="scientific">Dactylosporangium aurantiacum</name>
    <dbReference type="NCBI Taxonomy" id="35754"/>
    <lineage>
        <taxon>Bacteria</taxon>
        <taxon>Bacillati</taxon>
        <taxon>Actinomycetota</taxon>
        <taxon>Actinomycetes</taxon>
        <taxon>Micromonosporales</taxon>
        <taxon>Micromonosporaceae</taxon>
        <taxon>Dactylosporangium</taxon>
    </lineage>
</organism>
<dbReference type="KEGG" id="daur:Daura_30910"/>
<dbReference type="RefSeq" id="WP_033363918.1">
    <property type="nucleotide sequence ID" value="NZ_CP073767.1"/>
</dbReference>
<evidence type="ECO:0000256" key="2">
    <source>
        <dbReference type="ARBA" id="ARBA00023277"/>
    </source>
</evidence>
<evidence type="ECO:0000256" key="3">
    <source>
        <dbReference type="HAMAP-Rule" id="MF_00068"/>
    </source>
</evidence>
<dbReference type="Gene3D" id="1.10.8.1080">
    <property type="match status" value="1"/>
</dbReference>
<comment type="catalytic activity">
    <reaction evidence="3">
        <text>N-acetyl-D-muramate 6-phosphate + H2O = N-acetyl-D-glucosamine 6-phosphate + (R)-lactate</text>
        <dbReference type="Rhea" id="RHEA:26410"/>
        <dbReference type="ChEBI" id="CHEBI:15377"/>
        <dbReference type="ChEBI" id="CHEBI:16004"/>
        <dbReference type="ChEBI" id="CHEBI:57513"/>
        <dbReference type="ChEBI" id="CHEBI:58722"/>
        <dbReference type="EC" id="4.2.1.126"/>
    </reaction>
</comment>
<dbReference type="InterPro" id="IPR001347">
    <property type="entry name" value="SIS_dom"/>
</dbReference>
<dbReference type="InterPro" id="IPR005486">
    <property type="entry name" value="Glucokinase_regulatory_CS"/>
</dbReference>
<comment type="function">
    <text evidence="3">Specifically catalyzes the cleavage of the D-lactyl ether substituent of MurNAc 6-phosphate, producing GlcNAc 6-phosphate and D-lactate.</text>
</comment>
<dbReference type="PANTHER" id="PTHR10088:SF4">
    <property type="entry name" value="GLUCOKINASE REGULATORY PROTEIN"/>
    <property type="match status" value="1"/>
</dbReference>
<dbReference type="HAMAP" id="MF_00068">
    <property type="entry name" value="MurQ"/>
    <property type="match status" value="1"/>
</dbReference>
<name>A0A9Q9IDH3_9ACTN</name>
<keyword evidence="1 3" id="KW-0456">Lyase</keyword>
<feature type="active site" evidence="3">
    <location>
        <position position="117"/>
    </location>
</feature>
<evidence type="ECO:0000259" key="4">
    <source>
        <dbReference type="PROSITE" id="PS51464"/>
    </source>
</evidence>
<accession>A0A9Q9IDH3</accession>
<dbReference type="NCBIfam" id="NF009222">
    <property type="entry name" value="PRK12570.1"/>
    <property type="match status" value="1"/>
</dbReference>
<dbReference type="EMBL" id="CP073767">
    <property type="protein sequence ID" value="UWZ51163.1"/>
    <property type="molecule type" value="Genomic_DNA"/>
</dbReference>
<feature type="active site" description="Proton donor" evidence="3">
    <location>
        <position position="86"/>
    </location>
</feature>
<dbReference type="PROSITE" id="PS01272">
    <property type="entry name" value="GCKR"/>
    <property type="match status" value="1"/>
</dbReference>
<dbReference type="InterPro" id="IPR046348">
    <property type="entry name" value="SIS_dom_sf"/>
</dbReference>
<keyword evidence="6" id="KW-1185">Reference proteome</keyword>
<evidence type="ECO:0000313" key="5">
    <source>
        <dbReference type="EMBL" id="UWZ51163.1"/>
    </source>
</evidence>
<dbReference type="PANTHER" id="PTHR10088">
    <property type="entry name" value="GLUCOKINASE REGULATORY PROTEIN"/>
    <property type="match status" value="1"/>
</dbReference>
<dbReference type="OrthoDB" id="9813395at2"/>
<evidence type="ECO:0000256" key="1">
    <source>
        <dbReference type="ARBA" id="ARBA00023239"/>
    </source>
</evidence>
<dbReference type="AlphaFoldDB" id="A0A9Q9IDH3"/>
<feature type="domain" description="SIS" evidence="4">
    <location>
        <begin position="58"/>
        <end position="219"/>
    </location>
</feature>
<comment type="miscellaneous">
    <text evidence="3">A lyase-type mechanism (elimination/hydration) is suggested for the cleavage of the lactyl ether bond of MurNAc 6-phosphate, with the formation of an alpha,beta-unsaturated aldehyde intermediate with (E)-stereochemistry, followed by the syn addition of water to give product.</text>
</comment>
<evidence type="ECO:0000313" key="6">
    <source>
        <dbReference type="Proteomes" id="UP001058003"/>
    </source>
</evidence>
<proteinExistence type="inferred from homology"/>
<dbReference type="GO" id="GO:0016835">
    <property type="term" value="F:carbon-oxygen lyase activity"/>
    <property type="evidence" value="ECO:0007669"/>
    <property type="project" value="UniProtKB-UniRule"/>
</dbReference>
<dbReference type="GO" id="GO:0009254">
    <property type="term" value="P:peptidoglycan turnover"/>
    <property type="evidence" value="ECO:0007669"/>
    <property type="project" value="TreeGrafter"/>
</dbReference>
<dbReference type="Proteomes" id="UP001058003">
    <property type="component" value="Chromosome"/>
</dbReference>
<dbReference type="EC" id="4.2.1.126" evidence="3"/>
<keyword evidence="2 3" id="KW-0119">Carbohydrate metabolism</keyword>
<dbReference type="Gene3D" id="3.40.50.10490">
    <property type="entry name" value="Glucose-6-phosphate isomerase like protein, domain 1"/>
    <property type="match status" value="1"/>
</dbReference>